<evidence type="ECO:0000256" key="3">
    <source>
        <dbReference type="ARBA" id="ARBA00022475"/>
    </source>
</evidence>
<keyword evidence="12" id="KW-1185">Reference proteome</keyword>
<keyword evidence="3" id="KW-1003">Cell membrane</keyword>
<dbReference type="InterPro" id="IPR052192">
    <property type="entry name" value="Insect_Ionotropic_Sensory_Rcpt"/>
</dbReference>
<protein>
    <recommendedName>
        <fullName evidence="10">Ionotropic glutamate receptor C-terminal domain-containing protein</fullName>
    </recommendedName>
</protein>
<name>A0ABQ9IRW7_9CUCU</name>
<dbReference type="EMBL" id="JAPWTJ010003051">
    <property type="protein sequence ID" value="KAJ8963509.1"/>
    <property type="molecule type" value="Genomic_DNA"/>
</dbReference>
<feature type="domain" description="Ionotropic glutamate receptor C-terminal" evidence="10">
    <location>
        <begin position="67"/>
        <end position="178"/>
    </location>
</feature>
<feature type="transmembrane region" description="Helical" evidence="9">
    <location>
        <begin position="132"/>
        <end position="156"/>
    </location>
</feature>
<dbReference type="PANTHER" id="PTHR42643">
    <property type="entry name" value="IONOTROPIC RECEPTOR 20A-RELATED"/>
    <property type="match status" value="1"/>
</dbReference>
<evidence type="ECO:0000256" key="4">
    <source>
        <dbReference type="ARBA" id="ARBA00022692"/>
    </source>
</evidence>
<evidence type="ECO:0000256" key="1">
    <source>
        <dbReference type="ARBA" id="ARBA00004651"/>
    </source>
</evidence>
<comment type="caution">
    <text evidence="11">The sequence shown here is derived from an EMBL/GenBank/DDBJ whole genome shotgun (WGS) entry which is preliminary data.</text>
</comment>
<keyword evidence="8" id="KW-0325">Glycoprotein</keyword>
<evidence type="ECO:0000256" key="5">
    <source>
        <dbReference type="ARBA" id="ARBA00022989"/>
    </source>
</evidence>
<dbReference type="Pfam" id="PF00060">
    <property type="entry name" value="Lig_chan"/>
    <property type="match status" value="1"/>
</dbReference>
<reference evidence="11" key="1">
    <citation type="journal article" date="2023" name="Insect Mol. Biol.">
        <title>Genome sequencing provides insights into the evolution of gene families encoding plant cell wall-degrading enzymes in longhorned beetles.</title>
        <authorList>
            <person name="Shin N.R."/>
            <person name="Okamura Y."/>
            <person name="Kirsch R."/>
            <person name="Pauchet Y."/>
        </authorList>
    </citation>
    <scope>NUCLEOTIDE SEQUENCE</scope>
    <source>
        <strain evidence="11">MMC_N1</strain>
    </source>
</reference>
<evidence type="ECO:0000256" key="9">
    <source>
        <dbReference type="SAM" id="Phobius"/>
    </source>
</evidence>
<feature type="transmembrane region" description="Helical" evidence="9">
    <location>
        <begin position="102"/>
        <end position="120"/>
    </location>
</feature>
<dbReference type="Proteomes" id="UP001162164">
    <property type="component" value="Unassembled WGS sequence"/>
</dbReference>
<comment type="subcellular location">
    <subcellularLocation>
        <location evidence="1">Cell membrane</location>
        <topology evidence="1">Multi-pass membrane protein</topology>
    </subcellularLocation>
</comment>
<dbReference type="PANTHER" id="PTHR42643:SF33">
    <property type="entry name" value="GLUTAMATE RECEPTOR 2-LIKE PROTEIN"/>
    <property type="match status" value="1"/>
</dbReference>
<dbReference type="Gene3D" id="1.10.287.70">
    <property type="match status" value="1"/>
</dbReference>
<keyword evidence="5 9" id="KW-1133">Transmembrane helix</keyword>
<accession>A0ABQ9IRW7</accession>
<proteinExistence type="inferred from homology"/>
<keyword evidence="6 9" id="KW-0472">Membrane</keyword>
<evidence type="ECO:0000256" key="6">
    <source>
        <dbReference type="ARBA" id="ARBA00023136"/>
    </source>
</evidence>
<keyword evidence="4 9" id="KW-0812">Transmembrane</keyword>
<keyword evidence="7" id="KW-0675">Receptor</keyword>
<comment type="similarity">
    <text evidence="2">Belongs to the glutamate-gated ion channel (TC 1.A.10.1) family.</text>
</comment>
<gene>
    <name evidence="11" type="ORF">NQ317_010574</name>
</gene>
<feature type="transmembrane region" description="Helical" evidence="9">
    <location>
        <begin position="67"/>
        <end position="90"/>
    </location>
</feature>
<evidence type="ECO:0000256" key="7">
    <source>
        <dbReference type="ARBA" id="ARBA00023170"/>
    </source>
</evidence>
<sequence>MKLPVPFEGELIDYLNSESHREVNTFNRFHYNLMSYCQKYYNFRAAFIFRNPKSKNSMETFIRPLSVTVWILIICSAALLLFFFKLSYWYERKSTKRRIETSWSYLVVCLTGALCQQGMISTPHLFSGRIVMLFMFLFSLLIYQFYSASLVSHLLMKPSTRIRTVKDILHSNMKVGCEDILYNRDYFL</sequence>
<dbReference type="InterPro" id="IPR001320">
    <property type="entry name" value="Iontro_rcpt_C"/>
</dbReference>
<feature type="non-terminal residue" evidence="11">
    <location>
        <position position="188"/>
    </location>
</feature>
<evidence type="ECO:0000256" key="2">
    <source>
        <dbReference type="ARBA" id="ARBA00008685"/>
    </source>
</evidence>
<organism evidence="11 12">
    <name type="scientific">Molorchus minor</name>
    <dbReference type="NCBI Taxonomy" id="1323400"/>
    <lineage>
        <taxon>Eukaryota</taxon>
        <taxon>Metazoa</taxon>
        <taxon>Ecdysozoa</taxon>
        <taxon>Arthropoda</taxon>
        <taxon>Hexapoda</taxon>
        <taxon>Insecta</taxon>
        <taxon>Pterygota</taxon>
        <taxon>Neoptera</taxon>
        <taxon>Endopterygota</taxon>
        <taxon>Coleoptera</taxon>
        <taxon>Polyphaga</taxon>
        <taxon>Cucujiformia</taxon>
        <taxon>Chrysomeloidea</taxon>
        <taxon>Cerambycidae</taxon>
        <taxon>Lamiinae</taxon>
        <taxon>Monochamini</taxon>
        <taxon>Molorchus</taxon>
    </lineage>
</organism>
<evidence type="ECO:0000259" key="10">
    <source>
        <dbReference type="Pfam" id="PF00060"/>
    </source>
</evidence>
<evidence type="ECO:0000256" key="8">
    <source>
        <dbReference type="ARBA" id="ARBA00023180"/>
    </source>
</evidence>
<evidence type="ECO:0000313" key="11">
    <source>
        <dbReference type="EMBL" id="KAJ8963509.1"/>
    </source>
</evidence>
<evidence type="ECO:0000313" key="12">
    <source>
        <dbReference type="Proteomes" id="UP001162164"/>
    </source>
</evidence>